<organism evidence="8 9">
    <name type="scientific">Candidatus Egerieousia excrementavium</name>
    <dbReference type="NCBI Taxonomy" id="2840778"/>
    <lineage>
        <taxon>Bacteria</taxon>
        <taxon>Pseudomonadati</taxon>
        <taxon>Bacteroidota</taxon>
        <taxon>Bacteroidia</taxon>
        <taxon>Bacteroidales</taxon>
        <taxon>Candidatus Egerieousia</taxon>
    </lineage>
</organism>
<feature type="site" description="Transition state stabilizer" evidence="7">
    <location>
        <position position="19"/>
    </location>
</feature>
<reference evidence="8" key="2">
    <citation type="journal article" date="2021" name="PeerJ">
        <title>Extensive microbial diversity within the chicken gut microbiome revealed by metagenomics and culture.</title>
        <authorList>
            <person name="Gilroy R."/>
            <person name="Ravi A."/>
            <person name="Getino M."/>
            <person name="Pursley I."/>
            <person name="Horton D.L."/>
            <person name="Alikhan N.F."/>
            <person name="Baker D."/>
            <person name="Gharbi K."/>
            <person name="Hall N."/>
            <person name="Watson M."/>
            <person name="Adriaenssens E.M."/>
            <person name="Foster-Nyarko E."/>
            <person name="Jarju S."/>
            <person name="Secka A."/>
            <person name="Antonio M."/>
            <person name="Oren A."/>
            <person name="Chaudhuri R.R."/>
            <person name="La Ragione R."/>
            <person name="Hildebrand F."/>
            <person name="Pallen M.J."/>
        </authorList>
    </citation>
    <scope>NUCLEOTIDE SEQUENCE</scope>
    <source>
        <strain evidence="8">15467</strain>
    </source>
</reference>
<dbReference type="Gene3D" id="3.90.550.10">
    <property type="entry name" value="Spore Coat Polysaccharide Biosynthesis Protein SpsA, Chain A"/>
    <property type="match status" value="1"/>
</dbReference>
<sequence>MDRVTPVYVVVTAGGRGSRMGSALAKQFLELGGVPILHKTLQFFLKQDFRKEIILVLPADYKDYWKKYCLDNSVSFSHRLVSGGITRFHSVKNALQFVPDGVKVLVHDGVRPFVTQPLLSRLLEFDMEGSGCYGVIPVLPATDSMRRKREDGSTVIVKREDYVFVQTPQLFCSSRLKEAYRQAYSPSFTDDASVFESAGYRVATVEGSRLNIKITTPEDLKMGAAIDSLAI</sequence>
<comment type="function">
    <text evidence="7">Catalyzes the formation of 4-diphosphocytidyl-2-C-methyl-D-erythritol from CTP and 2-C-methyl-D-erythritol 4-phosphate (MEP).</text>
</comment>
<dbReference type="InterPro" id="IPR034683">
    <property type="entry name" value="IspD/TarI"/>
</dbReference>
<dbReference type="Pfam" id="PF01128">
    <property type="entry name" value="IspD"/>
    <property type="match status" value="1"/>
</dbReference>
<evidence type="ECO:0000256" key="3">
    <source>
        <dbReference type="ARBA" id="ARBA00009789"/>
    </source>
</evidence>
<dbReference type="SUPFAM" id="SSF53448">
    <property type="entry name" value="Nucleotide-diphospho-sugar transferases"/>
    <property type="match status" value="1"/>
</dbReference>
<dbReference type="CDD" id="cd02516">
    <property type="entry name" value="CDP-ME_synthetase"/>
    <property type="match status" value="1"/>
</dbReference>
<accession>A0A9D9DIN1</accession>
<keyword evidence="5 7" id="KW-0548">Nucleotidyltransferase</keyword>
<dbReference type="InterPro" id="IPR029044">
    <property type="entry name" value="Nucleotide-diphossugar_trans"/>
</dbReference>
<dbReference type="PROSITE" id="PS01295">
    <property type="entry name" value="ISPD"/>
    <property type="match status" value="1"/>
</dbReference>
<dbReference type="HAMAP" id="MF_00108">
    <property type="entry name" value="IspD"/>
    <property type="match status" value="1"/>
</dbReference>
<name>A0A9D9DIN1_9BACT</name>
<evidence type="ECO:0000256" key="5">
    <source>
        <dbReference type="ARBA" id="ARBA00022695"/>
    </source>
</evidence>
<dbReference type="AlphaFoldDB" id="A0A9D9DIN1"/>
<dbReference type="PANTHER" id="PTHR32125:SF4">
    <property type="entry name" value="2-C-METHYL-D-ERYTHRITOL 4-PHOSPHATE CYTIDYLYLTRANSFERASE, CHLOROPLASTIC"/>
    <property type="match status" value="1"/>
</dbReference>
<dbReference type="EC" id="2.7.7.60" evidence="7"/>
<evidence type="ECO:0000256" key="4">
    <source>
        <dbReference type="ARBA" id="ARBA00022679"/>
    </source>
</evidence>
<proteinExistence type="inferred from homology"/>
<evidence type="ECO:0000313" key="8">
    <source>
        <dbReference type="EMBL" id="MBO8428432.1"/>
    </source>
</evidence>
<comment type="catalytic activity">
    <reaction evidence="1 7">
        <text>2-C-methyl-D-erythritol 4-phosphate + CTP + H(+) = 4-CDP-2-C-methyl-D-erythritol + diphosphate</text>
        <dbReference type="Rhea" id="RHEA:13429"/>
        <dbReference type="ChEBI" id="CHEBI:15378"/>
        <dbReference type="ChEBI" id="CHEBI:33019"/>
        <dbReference type="ChEBI" id="CHEBI:37563"/>
        <dbReference type="ChEBI" id="CHEBI:57823"/>
        <dbReference type="ChEBI" id="CHEBI:58262"/>
        <dbReference type="EC" id="2.7.7.60"/>
    </reaction>
</comment>
<dbReference type="InterPro" id="IPR001228">
    <property type="entry name" value="IspD"/>
</dbReference>
<feature type="site" description="Positions MEP for the nucleophilic attack" evidence="7">
    <location>
        <position position="213"/>
    </location>
</feature>
<dbReference type="NCBIfam" id="TIGR00453">
    <property type="entry name" value="ispD"/>
    <property type="match status" value="1"/>
</dbReference>
<dbReference type="PANTHER" id="PTHR32125">
    <property type="entry name" value="2-C-METHYL-D-ERYTHRITOL 4-PHOSPHATE CYTIDYLYLTRANSFERASE, CHLOROPLASTIC"/>
    <property type="match status" value="1"/>
</dbReference>
<dbReference type="EMBL" id="JADINB010000015">
    <property type="protein sequence ID" value="MBO8428432.1"/>
    <property type="molecule type" value="Genomic_DNA"/>
</dbReference>
<evidence type="ECO:0000256" key="1">
    <source>
        <dbReference type="ARBA" id="ARBA00001282"/>
    </source>
</evidence>
<comment type="pathway">
    <text evidence="2 7">Isoprenoid biosynthesis; isopentenyl diphosphate biosynthesis via DXP pathway; isopentenyl diphosphate from 1-deoxy-D-xylulose 5-phosphate: step 2/6.</text>
</comment>
<comment type="caution">
    <text evidence="8">The sequence shown here is derived from an EMBL/GenBank/DDBJ whole genome shotgun (WGS) entry which is preliminary data.</text>
</comment>
<dbReference type="InterPro" id="IPR050088">
    <property type="entry name" value="IspD/TarI_cytidylyltransf_bact"/>
</dbReference>
<evidence type="ECO:0000313" key="9">
    <source>
        <dbReference type="Proteomes" id="UP000823635"/>
    </source>
</evidence>
<dbReference type="FunFam" id="3.90.550.10:FF:000003">
    <property type="entry name" value="2-C-methyl-D-erythritol 4-phosphate cytidylyltransferase"/>
    <property type="match status" value="1"/>
</dbReference>
<dbReference type="InterPro" id="IPR018294">
    <property type="entry name" value="ISPD_synthase_CS"/>
</dbReference>
<gene>
    <name evidence="7 8" type="primary">ispD</name>
    <name evidence="8" type="ORF">IAC68_00660</name>
</gene>
<dbReference type="GO" id="GO:0019288">
    <property type="term" value="P:isopentenyl diphosphate biosynthetic process, methylerythritol 4-phosphate pathway"/>
    <property type="evidence" value="ECO:0007669"/>
    <property type="project" value="UniProtKB-UniRule"/>
</dbReference>
<evidence type="ECO:0000256" key="6">
    <source>
        <dbReference type="ARBA" id="ARBA00023229"/>
    </source>
</evidence>
<feature type="site" description="Positions MEP for the nucleophilic attack" evidence="7">
    <location>
        <position position="159"/>
    </location>
</feature>
<keyword evidence="4 7" id="KW-0808">Transferase</keyword>
<evidence type="ECO:0000256" key="7">
    <source>
        <dbReference type="HAMAP-Rule" id="MF_00108"/>
    </source>
</evidence>
<feature type="site" description="Transition state stabilizer" evidence="7">
    <location>
        <position position="26"/>
    </location>
</feature>
<dbReference type="Proteomes" id="UP000823635">
    <property type="component" value="Unassembled WGS sequence"/>
</dbReference>
<keyword evidence="6 7" id="KW-0414">Isoprene biosynthesis</keyword>
<evidence type="ECO:0000256" key="2">
    <source>
        <dbReference type="ARBA" id="ARBA00004787"/>
    </source>
</evidence>
<comment type="similarity">
    <text evidence="3 7">Belongs to the IspD/TarI cytidylyltransferase family. IspD subfamily.</text>
</comment>
<dbReference type="GO" id="GO:0050518">
    <property type="term" value="F:2-C-methyl-D-erythritol 4-phosphate cytidylyltransferase activity"/>
    <property type="evidence" value="ECO:0007669"/>
    <property type="project" value="UniProtKB-UniRule"/>
</dbReference>
<protein>
    <recommendedName>
        <fullName evidence="7">2-C-methyl-D-erythritol 4-phosphate cytidylyltransferase</fullName>
        <ecNumber evidence="7">2.7.7.60</ecNumber>
    </recommendedName>
    <alternativeName>
        <fullName evidence="7">4-diphosphocytidyl-2C-methyl-D-erythritol synthase</fullName>
    </alternativeName>
    <alternativeName>
        <fullName evidence="7">MEP cytidylyltransferase</fullName>
        <shortName evidence="7">MCT</shortName>
    </alternativeName>
</protein>
<reference evidence="8" key="1">
    <citation type="submission" date="2020-10" db="EMBL/GenBank/DDBJ databases">
        <authorList>
            <person name="Gilroy R."/>
        </authorList>
    </citation>
    <scope>NUCLEOTIDE SEQUENCE</scope>
    <source>
        <strain evidence="8">15467</strain>
    </source>
</reference>